<name>A0ABV0R6T9_9TELE</name>
<dbReference type="Proteomes" id="UP001434883">
    <property type="component" value="Unassembled WGS sequence"/>
</dbReference>
<dbReference type="EMBL" id="JAHRIN010035049">
    <property type="protein sequence ID" value="MEQ2203830.1"/>
    <property type="molecule type" value="Genomic_DNA"/>
</dbReference>
<proteinExistence type="predicted"/>
<keyword evidence="2" id="KW-0723">Serine/threonine-protein kinase</keyword>
<keyword evidence="5" id="KW-1185">Reference proteome</keyword>
<evidence type="ECO:0000313" key="4">
    <source>
        <dbReference type="EMBL" id="MEQ2203830.1"/>
    </source>
</evidence>
<feature type="non-terminal residue" evidence="4">
    <location>
        <position position="162"/>
    </location>
</feature>
<evidence type="ECO:0000256" key="1">
    <source>
        <dbReference type="ARBA" id="ARBA00012513"/>
    </source>
</evidence>
<keyword evidence="2" id="KW-0808">Transferase</keyword>
<reference evidence="4 5" key="1">
    <citation type="submission" date="2021-06" db="EMBL/GenBank/DDBJ databases">
        <authorList>
            <person name="Palmer J.M."/>
        </authorList>
    </citation>
    <scope>NUCLEOTIDE SEQUENCE [LARGE SCALE GENOMIC DNA]</scope>
    <source>
        <strain evidence="4 5">XC_2019</strain>
        <tissue evidence="4">Muscle</tissue>
    </source>
</reference>
<evidence type="ECO:0000313" key="5">
    <source>
        <dbReference type="Proteomes" id="UP001434883"/>
    </source>
</evidence>
<evidence type="ECO:0000259" key="3">
    <source>
        <dbReference type="Pfam" id="PF22949"/>
    </source>
</evidence>
<accession>A0ABV0R6T9</accession>
<organism evidence="4 5">
    <name type="scientific">Xenoophorus captivus</name>
    <dbReference type="NCBI Taxonomy" id="1517983"/>
    <lineage>
        <taxon>Eukaryota</taxon>
        <taxon>Metazoa</taxon>
        <taxon>Chordata</taxon>
        <taxon>Craniata</taxon>
        <taxon>Vertebrata</taxon>
        <taxon>Euteleostomi</taxon>
        <taxon>Actinopterygii</taxon>
        <taxon>Neopterygii</taxon>
        <taxon>Teleostei</taxon>
        <taxon>Neoteleostei</taxon>
        <taxon>Acanthomorphata</taxon>
        <taxon>Ovalentaria</taxon>
        <taxon>Atherinomorphae</taxon>
        <taxon>Cyprinodontiformes</taxon>
        <taxon>Goodeidae</taxon>
        <taxon>Xenoophorus</taxon>
    </lineage>
</organism>
<dbReference type="Pfam" id="PF22949">
    <property type="entry name" value="HRI2_3H"/>
    <property type="match status" value="1"/>
</dbReference>
<gene>
    <name evidence="4" type="ORF">XENOCAPTIV_004206</name>
</gene>
<evidence type="ECO:0000256" key="2">
    <source>
        <dbReference type="ARBA" id="ARBA00022527"/>
    </source>
</evidence>
<sequence>MLSLFTFKMYSSTPDNGLVRSEECSGSGSNLLVHRSLRAVRRQQSLLSLASEEDEDVQFDISDSESNCELLMAGRHYPSIQEFASAIPNHLLLGSLLEHLCCVYESNPARSRMLFKGIGQRLGAMNLLSPLAISDEFSTIRLQHNRAFTELLNAASASLCPQ</sequence>
<protein>
    <recommendedName>
        <fullName evidence="1">non-specific serine/threonine protein kinase</fullName>
        <ecNumber evidence="1">2.7.11.1</ecNumber>
    </recommendedName>
</protein>
<dbReference type="EC" id="2.7.11.1" evidence="1"/>
<dbReference type="InterPro" id="IPR054521">
    <property type="entry name" value="HRI2_3H"/>
</dbReference>
<comment type="caution">
    <text evidence="4">The sequence shown here is derived from an EMBL/GenBank/DDBJ whole genome shotgun (WGS) entry which is preliminary data.</text>
</comment>
<keyword evidence="2" id="KW-0418">Kinase</keyword>
<feature type="domain" description="Heme-regulated eIF-2-alpha kinase helical" evidence="3">
    <location>
        <begin position="87"/>
        <end position="159"/>
    </location>
</feature>